<sequence length="282" mass="31395">MSNPIINVRTDAGGITVHYLEAGHQNNPTLLLCHGYPETAVAFIPLMNLLRDKFHLVAPDLPGIGESGKIDSADKLTIASFLNEFLKTLKLNKPAVIGHDIGGMIVYSLLRHFPDSISHAVIMNTVIPGLSPWEEVKKNPHIWHFAFYSVPELPETLIDGHQQQLFDYFYDTLSFNKNAIPTEKRQQYVMAYQSPASLKTSLDWYRGFSKDEKDNSGLMPTTVPVLYIRGAKEPGNTIADYADGLKKSGVHHVTSKLIDNSGHFSPEEQPAAVANVINEFLR</sequence>
<comment type="caution">
    <text evidence="3">The sequence shown here is derived from an EMBL/GenBank/DDBJ whole genome shotgun (WGS) entry which is preliminary data.</text>
</comment>
<evidence type="ECO:0000313" key="3">
    <source>
        <dbReference type="EMBL" id="MBS0031623.1"/>
    </source>
</evidence>
<dbReference type="Proteomes" id="UP000676386">
    <property type="component" value="Unassembled WGS sequence"/>
</dbReference>
<dbReference type="EMBL" id="JAGTXB010000023">
    <property type="protein sequence ID" value="MBS0031623.1"/>
    <property type="molecule type" value="Genomic_DNA"/>
</dbReference>
<dbReference type="InterPro" id="IPR029058">
    <property type="entry name" value="AB_hydrolase_fold"/>
</dbReference>
<dbReference type="PANTHER" id="PTHR43329">
    <property type="entry name" value="EPOXIDE HYDROLASE"/>
    <property type="match status" value="1"/>
</dbReference>
<gene>
    <name evidence="3" type="ORF">KE626_30110</name>
</gene>
<evidence type="ECO:0000313" key="4">
    <source>
        <dbReference type="Proteomes" id="UP000676386"/>
    </source>
</evidence>
<keyword evidence="4" id="KW-1185">Reference proteome</keyword>
<accession>A0ABS5J8T0</accession>
<dbReference type="GO" id="GO:0016787">
    <property type="term" value="F:hydrolase activity"/>
    <property type="evidence" value="ECO:0007669"/>
    <property type="project" value="UniProtKB-KW"/>
</dbReference>
<protein>
    <submittedName>
        <fullName evidence="3">Alpha/beta hydrolase</fullName>
    </submittedName>
</protein>
<evidence type="ECO:0000256" key="1">
    <source>
        <dbReference type="ARBA" id="ARBA00022801"/>
    </source>
</evidence>
<dbReference type="InterPro" id="IPR000073">
    <property type="entry name" value="AB_hydrolase_1"/>
</dbReference>
<reference evidence="3 4" key="1">
    <citation type="submission" date="2021-04" db="EMBL/GenBank/DDBJ databases">
        <title>Chitinophaga sp. nov., isolated from the rhizosphere soil.</title>
        <authorList>
            <person name="He S."/>
        </authorList>
    </citation>
    <scope>NUCLEOTIDE SEQUENCE [LARGE SCALE GENOMIC DNA]</scope>
    <source>
        <strain evidence="3 4">2R12</strain>
    </source>
</reference>
<dbReference type="Pfam" id="PF00561">
    <property type="entry name" value="Abhydrolase_1"/>
    <property type="match status" value="1"/>
</dbReference>
<dbReference type="RefSeq" id="WP_211976783.1">
    <property type="nucleotide sequence ID" value="NZ_CBFHAM010000052.1"/>
</dbReference>
<keyword evidence="1 3" id="KW-0378">Hydrolase</keyword>
<dbReference type="Gene3D" id="3.40.50.1820">
    <property type="entry name" value="alpha/beta hydrolase"/>
    <property type="match status" value="1"/>
</dbReference>
<dbReference type="PRINTS" id="PR00111">
    <property type="entry name" value="ABHYDROLASE"/>
</dbReference>
<dbReference type="InterPro" id="IPR000639">
    <property type="entry name" value="Epox_hydrolase-like"/>
</dbReference>
<organism evidence="3 4">
    <name type="scientific">Chitinophaga hostae</name>
    <dbReference type="NCBI Taxonomy" id="2831022"/>
    <lineage>
        <taxon>Bacteria</taxon>
        <taxon>Pseudomonadati</taxon>
        <taxon>Bacteroidota</taxon>
        <taxon>Chitinophagia</taxon>
        <taxon>Chitinophagales</taxon>
        <taxon>Chitinophagaceae</taxon>
        <taxon>Chitinophaga</taxon>
    </lineage>
</organism>
<dbReference type="SUPFAM" id="SSF53474">
    <property type="entry name" value="alpha/beta-Hydrolases"/>
    <property type="match status" value="1"/>
</dbReference>
<feature type="domain" description="AB hydrolase-1" evidence="2">
    <location>
        <begin position="28"/>
        <end position="269"/>
    </location>
</feature>
<dbReference type="PRINTS" id="PR00412">
    <property type="entry name" value="EPOXHYDRLASE"/>
</dbReference>
<proteinExistence type="predicted"/>
<evidence type="ECO:0000259" key="2">
    <source>
        <dbReference type="Pfam" id="PF00561"/>
    </source>
</evidence>
<name>A0ABS5J8T0_9BACT</name>